<dbReference type="PANTHER" id="PTHR30352:SF5">
    <property type="entry name" value="PYRUVATE FORMATE-LYASE 1-ACTIVATING ENZYME"/>
    <property type="match status" value="1"/>
</dbReference>
<reference evidence="8 9" key="1">
    <citation type="submission" date="2018-12" db="EMBL/GenBank/DDBJ databases">
        <authorList>
            <consortium name="Pathogen Informatics"/>
        </authorList>
    </citation>
    <scope>NUCLEOTIDE SEQUENCE [LARGE SCALE GENOMIC DNA]</scope>
    <source>
        <strain evidence="8 9">NCTC11923</strain>
    </source>
</reference>
<dbReference type="GO" id="GO:0046872">
    <property type="term" value="F:metal ion binding"/>
    <property type="evidence" value="ECO:0007669"/>
    <property type="project" value="UniProtKB-KW"/>
</dbReference>
<evidence type="ECO:0000256" key="4">
    <source>
        <dbReference type="ARBA" id="ARBA00023004"/>
    </source>
</evidence>
<feature type="binding site" evidence="6">
    <location>
        <position position="93"/>
    </location>
    <ligand>
        <name>[4Fe-4S] cluster</name>
        <dbReference type="ChEBI" id="CHEBI:49883"/>
        <note>4Fe-4S-S-AdoMet</note>
    </ligand>
</feature>
<keyword evidence="2 6" id="KW-0949">S-adenosyl-L-methionine</keyword>
<dbReference type="NCBIfam" id="TIGR04337">
    <property type="entry name" value="AmmeMemoSam_rS"/>
    <property type="match status" value="1"/>
</dbReference>
<dbReference type="SFLD" id="SFLDG01101">
    <property type="entry name" value="Uncharacterised_Radical_SAM_Su"/>
    <property type="match status" value="1"/>
</dbReference>
<keyword evidence="3 6" id="KW-0479">Metal-binding</keyword>
<evidence type="ECO:0000256" key="5">
    <source>
        <dbReference type="ARBA" id="ARBA00023014"/>
    </source>
</evidence>
<dbReference type="InterPro" id="IPR006638">
    <property type="entry name" value="Elp3/MiaA/NifB-like_rSAM"/>
</dbReference>
<protein>
    <submittedName>
        <fullName evidence="8">Glycine radical enzyme activase, YjjW family</fullName>
    </submittedName>
</protein>
<sequence>MSAQSAGAGTEPRTARWWRPMADGRLRCELCPRRCTLRDGQRGFCFVRARRGDEIVLTTYGRSSGLALDPIEKKPLAHVRPGSTILSLGTAGCNLACRYCQNWEISTSRDVDALAASASPAVLARAAGQEGAVGVALTYNDPVVFAEYAIDVAQACHEAGLLAVAVSAGWIEPAPGRELFAAVDAANIDLKGFTEDFYRRTTGARLADVLDTLVLVRSLGTWLEITTLLIPGRNDSDAEIAAQCAWIVAELGSEVPVHFSAFHPAHRMLDVPRTPASTLERAREIARDAGIAHVYLGNVRTRDGSSTRCAGCGALLVGREGYRVTDYRITPEGACPQCDRGVAGLWDPAGPPPAVGQWWPRRVDVGA</sequence>
<keyword evidence="5 6" id="KW-0411">Iron-sulfur</keyword>
<feature type="domain" description="Radical SAM core" evidence="7">
    <location>
        <begin position="78"/>
        <end position="292"/>
    </location>
</feature>
<evidence type="ECO:0000259" key="7">
    <source>
        <dbReference type="PROSITE" id="PS51918"/>
    </source>
</evidence>
<evidence type="ECO:0000256" key="6">
    <source>
        <dbReference type="PIRSR" id="PIRSR004869-50"/>
    </source>
</evidence>
<evidence type="ECO:0000313" key="9">
    <source>
        <dbReference type="Proteomes" id="UP000276899"/>
    </source>
</evidence>
<dbReference type="KEGG" id="asla:NCTC11923_02177"/>
<keyword evidence="1" id="KW-0004">4Fe-4S</keyword>
<evidence type="ECO:0000256" key="2">
    <source>
        <dbReference type="ARBA" id="ARBA00022691"/>
    </source>
</evidence>
<accession>A0A3S5EMB6</accession>
<comment type="cofactor">
    <cofactor evidence="6">
        <name>[4Fe-4S] cluster</name>
        <dbReference type="ChEBI" id="CHEBI:49883"/>
    </cofactor>
    <text evidence="6">Binds 1 [4Fe-4S] cluster. The cluster is coordinated with 3 cysteines and an exchangeable S-adenosyl-L-methionine.</text>
</comment>
<keyword evidence="4 6" id="KW-0408">Iron</keyword>
<feature type="binding site" evidence="6">
    <location>
        <position position="97"/>
    </location>
    <ligand>
        <name>[4Fe-4S] cluster</name>
        <dbReference type="ChEBI" id="CHEBI:49883"/>
        <note>4Fe-4S-S-AdoMet</note>
    </ligand>
</feature>
<dbReference type="Proteomes" id="UP000276899">
    <property type="component" value="Chromosome"/>
</dbReference>
<dbReference type="InterPro" id="IPR016431">
    <property type="entry name" value="Pyrv-formate_lyase-activ_prd"/>
</dbReference>
<feature type="binding site" evidence="6">
    <location>
        <position position="100"/>
    </location>
    <ligand>
        <name>[4Fe-4S] cluster</name>
        <dbReference type="ChEBI" id="CHEBI:49883"/>
        <note>4Fe-4S-S-AdoMet</note>
    </ligand>
</feature>
<dbReference type="GO" id="GO:0003824">
    <property type="term" value="F:catalytic activity"/>
    <property type="evidence" value="ECO:0007669"/>
    <property type="project" value="InterPro"/>
</dbReference>
<dbReference type="InterPro" id="IPR034457">
    <property type="entry name" value="Organic_radical-activating"/>
</dbReference>
<dbReference type="InterPro" id="IPR027596">
    <property type="entry name" value="AmmeMemoSam_rS"/>
</dbReference>
<dbReference type="InterPro" id="IPR058240">
    <property type="entry name" value="rSAM_sf"/>
</dbReference>
<proteinExistence type="predicted"/>
<dbReference type="SFLD" id="SFLDS00029">
    <property type="entry name" value="Radical_SAM"/>
    <property type="match status" value="1"/>
</dbReference>
<evidence type="ECO:0000313" key="8">
    <source>
        <dbReference type="EMBL" id="VEG75506.1"/>
    </source>
</evidence>
<dbReference type="AlphaFoldDB" id="A0A3S5EMB6"/>
<dbReference type="InterPro" id="IPR007197">
    <property type="entry name" value="rSAM"/>
</dbReference>
<keyword evidence="9" id="KW-1185">Reference proteome</keyword>
<dbReference type="SMART" id="SM00729">
    <property type="entry name" value="Elp3"/>
    <property type="match status" value="1"/>
</dbReference>
<evidence type="ECO:0000256" key="1">
    <source>
        <dbReference type="ARBA" id="ARBA00022485"/>
    </source>
</evidence>
<dbReference type="SUPFAM" id="SSF102114">
    <property type="entry name" value="Radical SAM enzymes"/>
    <property type="match status" value="1"/>
</dbReference>
<dbReference type="InterPro" id="IPR013785">
    <property type="entry name" value="Aldolase_TIM"/>
</dbReference>
<dbReference type="EMBL" id="LR134363">
    <property type="protein sequence ID" value="VEG75506.1"/>
    <property type="molecule type" value="Genomic_DNA"/>
</dbReference>
<name>A0A3S5EMB6_9ACTO</name>
<gene>
    <name evidence="8" type="ORF">NCTC11923_02177</name>
</gene>
<evidence type="ECO:0000256" key="3">
    <source>
        <dbReference type="ARBA" id="ARBA00022723"/>
    </source>
</evidence>
<dbReference type="GO" id="GO:0051539">
    <property type="term" value="F:4 iron, 4 sulfur cluster binding"/>
    <property type="evidence" value="ECO:0007669"/>
    <property type="project" value="UniProtKB-KW"/>
</dbReference>
<dbReference type="STRING" id="1278298.GCA_000428685_01285"/>
<organism evidence="8 9">
    <name type="scientific">Actinomyces slackii</name>
    <dbReference type="NCBI Taxonomy" id="52774"/>
    <lineage>
        <taxon>Bacteria</taxon>
        <taxon>Bacillati</taxon>
        <taxon>Actinomycetota</taxon>
        <taxon>Actinomycetes</taxon>
        <taxon>Actinomycetales</taxon>
        <taxon>Actinomycetaceae</taxon>
        <taxon>Actinomyces</taxon>
    </lineage>
</organism>
<dbReference type="Pfam" id="PF04055">
    <property type="entry name" value="Radical_SAM"/>
    <property type="match status" value="1"/>
</dbReference>
<dbReference type="RefSeq" id="WP_026426669.1">
    <property type="nucleotide sequence ID" value="NZ_CBCRWE010000033.1"/>
</dbReference>
<dbReference type="Gene3D" id="3.20.20.70">
    <property type="entry name" value="Aldolase class I"/>
    <property type="match status" value="1"/>
</dbReference>
<dbReference type="PANTHER" id="PTHR30352">
    <property type="entry name" value="PYRUVATE FORMATE-LYASE-ACTIVATING ENZYME"/>
    <property type="match status" value="1"/>
</dbReference>
<dbReference type="CDD" id="cd01335">
    <property type="entry name" value="Radical_SAM"/>
    <property type="match status" value="1"/>
</dbReference>
<dbReference type="PIRSF" id="PIRSF004869">
    <property type="entry name" value="PflX_prd"/>
    <property type="match status" value="1"/>
</dbReference>
<dbReference type="PROSITE" id="PS51918">
    <property type="entry name" value="RADICAL_SAM"/>
    <property type="match status" value="1"/>
</dbReference>